<dbReference type="PANTHER" id="PTHR23308">
    <property type="entry name" value="NUCLEAR INHIBITOR OF PROTEIN PHOSPHATASE-1"/>
    <property type="match status" value="1"/>
</dbReference>
<comment type="caution">
    <text evidence="2">The sequence shown here is derived from an EMBL/GenBank/DDBJ whole genome shotgun (WGS) entry which is preliminary data.</text>
</comment>
<name>A0A9D1ELH0_9FIRM</name>
<dbReference type="InterPro" id="IPR050923">
    <property type="entry name" value="Cell_Proc_Reg/RNA_Proc"/>
</dbReference>
<sequence>MEKYMEQTEGGARITVVLKDGEAYAEEIYQSWKRVEGPGKIPCIRFWVNRDVHLVYLMSGEFARLPEVWGSMTPQGQEGILNQLEQIFLEARSQGIPYENLMAEEQNLQVAPDGSLHVMCFPVQCRVEDLEASYREPLERLNQERQKLQAGALADGFVFRSLDTPVPVAFRICQEQFVIGKGVEGTDGTVPEVLTVSRRHLAAGVIGGNAYVRDLSSTNGTYINGMRLQAEVPVQVSPGDVVTLAEYSFRVEPLAAE</sequence>
<gene>
    <name evidence="2" type="ORF">IAB98_10570</name>
</gene>
<dbReference type="InterPro" id="IPR008984">
    <property type="entry name" value="SMAD_FHA_dom_sf"/>
</dbReference>
<dbReference type="EMBL" id="DVHU01000094">
    <property type="protein sequence ID" value="HIR93847.1"/>
    <property type="molecule type" value="Genomic_DNA"/>
</dbReference>
<feature type="domain" description="FHA" evidence="1">
    <location>
        <begin position="177"/>
        <end position="228"/>
    </location>
</feature>
<reference evidence="2" key="2">
    <citation type="journal article" date="2021" name="PeerJ">
        <title>Extensive microbial diversity within the chicken gut microbiome revealed by metagenomics and culture.</title>
        <authorList>
            <person name="Gilroy R."/>
            <person name="Ravi A."/>
            <person name="Getino M."/>
            <person name="Pursley I."/>
            <person name="Horton D.L."/>
            <person name="Alikhan N.F."/>
            <person name="Baker D."/>
            <person name="Gharbi K."/>
            <person name="Hall N."/>
            <person name="Watson M."/>
            <person name="Adriaenssens E.M."/>
            <person name="Foster-Nyarko E."/>
            <person name="Jarju S."/>
            <person name="Secka A."/>
            <person name="Antonio M."/>
            <person name="Oren A."/>
            <person name="Chaudhuri R.R."/>
            <person name="La Ragione R."/>
            <person name="Hildebrand F."/>
            <person name="Pallen M.J."/>
        </authorList>
    </citation>
    <scope>NUCLEOTIDE SEQUENCE</scope>
    <source>
        <strain evidence="2">ChiSxjej1B13-7041</strain>
    </source>
</reference>
<dbReference type="PROSITE" id="PS50006">
    <property type="entry name" value="FHA_DOMAIN"/>
    <property type="match status" value="1"/>
</dbReference>
<dbReference type="SMART" id="SM00240">
    <property type="entry name" value="FHA"/>
    <property type="match status" value="1"/>
</dbReference>
<dbReference type="CDD" id="cd00060">
    <property type="entry name" value="FHA"/>
    <property type="match status" value="1"/>
</dbReference>
<dbReference type="Pfam" id="PF00498">
    <property type="entry name" value="FHA"/>
    <property type="match status" value="1"/>
</dbReference>
<proteinExistence type="predicted"/>
<reference evidence="2" key="1">
    <citation type="submission" date="2020-10" db="EMBL/GenBank/DDBJ databases">
        <authorList>
            <person name="Gilroy R."/>
        </authorList>
    </citation>
    <scope>NUCLEOTIDE SEQUENCE</scope>
    <source>
        <strain evidence="2">ChiSxjej1B13-7041</strain>
    </source>
</reference>
<dbReference type="InterPro" id="IPR000253">
    <property type="entry name" value="FHA_dom"/>
</dbReference>
<accession>A0A9D1ELH0</accession>
<protein>
    <submittedName>
        <fullName evidence="2">FHA domain-containing protein</fullName>
    </submittedName>
</protein>
<evidence type="ECO:0000313" key="2">
    <source>
        <dbReference type="EMBL" id="HIR93847.1"/>
    </source>
</evidence>
<dbReference type="SUPFAM" id="SSF49879">
    <property type="entry name" value="SMAD/FHA domain"/>
    <property type="match status" value="1"/>
</dbReference>
<dbReference type="Gene3D" id="2.60.200.20">
    <property type="match status" value="1"/>
</dbReference>
<organism evidence="2 3">
    <name type="scientific">Candidatus Egerieimonas intestinavium</name>
    <dbReference type="NCBI Taxonomy" id="2840777"/>
    <lineage>
        <taxon>Bacteria</taxon>
        <taxon>Bacillati</taxon>
        <taxon>Bacillota</taxon>
        <taxon>Clostridia</taxon>
        <taxon>Lachnospirales</taxon>
        <taxon>Lachnospiraceae</taxon>
        <taxon>Lachnospiraceae incertae sedis</taxon>
        <taxon>Candidatus Egerieimonas</taxon>
    </lineage>
</organism>
<dbReference type="AlphaFoldDB" id="A0A9D1ELH0"/>
<dbReference type="Proteomes" id="UP000886841">
    <property type="component" value="Unassembled WGS sequence"/>
</dbReference>
<evidence type="ECO:0000259" key="1">
    <source>
        <dbReference type="PROSITE" id="PS50006"/>
    </source>
</evidence>
<evidence type="ECO:0000313" key="3">
    <source>
        <dbReference type="Proteomes" id="UP000886841"/>
    </source>
</evidence>